<evidence type="ECO:0000259" key="1">
    <source>
        <dbReference type="Pfam" id="PF00149"/>
    </source>
</evidence>
<keyword evidence="4" id="KW-1185">Reference proteome</keyword>
<evidence type="ECO:0000259" key="2">
    <source>
        <dbReference type="Pfam" id="PF13285"/>
    </source>
</evidence>
<feature type="domain" description="DUF4073" evidence="2">
    <location>
        <begin position="245"/>
        <end position="322"/>
    </location>
</feature>
<dbReference type="PANTHER" id="PTHR43143">
    <property type="entry name" value="METALLOPHOSPHOESTERASE, CALCINEURIN SUPERFAMILY"/>
    <property type="match status" value="1"/>
</dbReference>
<sequence>MSPSPRRLRVLGAGVVGLLLVAAAVTVSLTRAEPPVAGAAESGVVLDVISDVQGDLPDLEHALAGLHEAGPADALVVVGDLVQTGAVEEYEAFRDVLDGGPTPDRTLFAIGNHEYMTGEPAEVLTDRFLEYTGMPAPYSRTDVGDVPVIVLGSLTAPDDEVLARLGPEQLDWFDRELDRAAAGPGPVLVFAHHPLPDTVSNTGVARGNDRRAQYPPEEQDRLLQILGEHPDAVLFTGHTHRDLRYDDWAVRREVPGGHPDGFTAVNTGAVQTPWFFTPDGEEVPGSPEEFNQGLRVRVAGDSVDIEAHDFRTGEIVNRLEVDAG</sequence>
<accession>A0ABV1KDD0</accession>
<evidence type="ECO:0000313" key="3">
    <source>
        <dbReference type="EMBL" id="MEQ3552465.1"/>
    </source>
</evidence>
<name>A0ABV1KDD0_9PSEU</name>
<dbReference type="InterPro" id="IPR025142">
    <property type="entry name" value="DUF4073"/>
</dbReference>
<proteinExistence type="predicted"/>
<organism evidence="3 4">
    <name type="scientific">Pseudonocardia nematodicida</name>
    <dbReference type="NCBI Taxonomy" id="1206997"/>
    <lineage>
        <taxon>Bacteria</taxon>
        <taxon>Bacillati</taxon>
        <taxon>Actinomycetota</taxon>
        <taxon>Actinomycetes</taxon>
        <taxon>Pseudonocardiales</taxon>
        <taxon>Pseudonocardiaceae</taxon>
        <taxon>Pseudonocardia</taxon>
    </lineage>
</organism>
<protein>
    <submittedName>
        <fullName evidence="3">DUF4073 domain-containing protein</fullName>
    </submittedName>
</protein>
<comment type="caution">
    <text evidence="3">The sequence shown here is derived from an EMBL/GenBank/DDBJ whole genome shotgun (WGS) entry which is preliminary data.</text>
</comment>
<dbReference type="InterPro" id="IPR029052">
    <property type="entry name" value="Metallo-depent_PP-like"/>
</dbReference>
<dbReference type="InterPro" id="IPR051918">
    <property type="entry name" value="STPP_CPPED1"/>
</dbReference>
<reference evidence="3 4" key="1">
    <citation type="submission" date="2024-03" db="EMBL/GenBank/DDBJ databases">
        <title>Draft genome sequence of Pseudonocardia nematodicida JCM 31783.</title>
        <authorList>
            <person name="Butdee W."/>
            <person name="Duangmal K."/>
        </authorList>
    </citation>
    <scope>NUCLEOTIDE SEQUENCE [LARGE SCALE GENOMIC DNA]</scope>
    <source>
        <strain evidence="3 4">JCM 31783</strain>
    </source>
</reference>
<evidence type="ECO:0000313" key="4">
    <source>
        <dbReference type="Proteomes" id="UP001494902"/>
    </source>
</evidence>
<feature type="domain" description="Calcineurin-like phosphoesterase" evidence="1">
    <location>
        <begin position="48"/>
        <end position="241"/>
    </location>
</feature>
<dbReference type="Proteomes" id="UP001494902">
    <property type="component" value="Unassembled WGS sequence"/>
</dbReference>
<dbReference type="Pfam" id="PF13285">
    <property type="entry name" value="DUF4073"/>
    <property type="match status" value="1"/>
</dbReference>
<dbReference type="Gene3D" id="3.60.21.10">
    <property type="match status" value="1"/>
</dbReference>
<gene>
    <name evidence="3" type="ORF">WIS52_18480</name>
</gene>
<dbReference type="RefSeq" id="WP_349299526.1">
    <property type="nucleotide sequence ID" value="NZ_JBEDNQ010000007.1"/>
</dbReference>
<dbReference type="SUPFAM" id="SSF56300">
    <property type="entry name" value="Metallo-dependent phosphatases"/>
    <property type="match status" value="1"/>
</dbReference>
<dbReference type="PANTHER" id="PTHR43143:SF1">
    <property type="entry name" value="SERINE_THREONINE-PROTEIN PHOSPHATASE CPPED1"/>
    <property type="match status" value="1"/>
</dbReference>
<dbReference type="EMBL" id="JBEDNQ010000007">
    <property type="protein sequence ID" value="MEQ3552465.1"/>
    <property type="molecule type" value="Genomic_DNA"/>
</dbReference>
<dbReference type="InterPro" id="IPR004843">
    <property type="entry name" value="Calcineurin-like_PHP"/>
</dbReference>
<dbReference type="Pfam" id="PF00149">
    <property type="entry name" value="Metallophos"/>
    <property type="match status" value="1"/>
</dbReference>